<dbReference type="EMBL" id="CP022752">
    <property type="protein sequence ID" value="ASU81212.1"/>
    <property type="molecule type" value="Genomic_DNA"/>
</dbReference>
<dbReference type="InterPro" id="IPR036388">
    <property type="entry name" value="WH-like_DNA-bd_sf"/>
</dbReference>
<dbReference type="PROSITE" id="PS50043">
    <property type="entry name" value="HTH_LUXR_2"/>
    <property type="match status" value="1"/>
</dbReference>
<proteinExistence type="predicted"/>
<dbReference type="PANTHER" id="PTHR44688">
    <property type="entry name" value="DNA-BINDING TRANSCRIPTIONAL ACTIVATOR DEVR_DOSR"/>
    <property type="match status" value="1"/>
</dbReference>
<dbReference type="PRINTS" id="PR00038">
    <property type="entry name" value="HTHLUXR"/>
</dbReference>
<sequence length="137" mass="15511">MNNHFPTSHPEPPFDSSNSPVEKFIESHESTLSLLQSIESALKFCRFSLTAEQQAEHLPDAERATESATRIATRESWLTHREREVLTLLLHGLSNRQISRDLNISERTVKNHLHSIYGKLDAKSRTHIVAKLSGVSD</sequence>
<reference evidence="6 7" key="1">
    <citation type="submission" date="2017-08" db="EMBL/GenBank/DDBJ databases">
        <title>The complete genome sequence of moderately halophilic actinomycete Actinopolyspora erythraea YIM 90600, the producer of novel erythromycin, novel actinopolysporins A-C and tubercidin.</title>
        <authorList>
            <person name="Yin M."/>
            <person name="Tang S."/>
        </authorList>
    </citation>
    <scope>NUCLEOTIDE SEQUENCE [LARGE SCALE GENOMIC DNA]</scope>
    <source>
        <strain evidence="6 7">YIM 90600</strain>
    </source>
</reference>
<feature type="domain" description="HTH luxR-type" evidence="5">
    <location>
        <begin position="71"/>
        <end position="136"/>
    </location>
</feature>
<dbReference type="InterPro" id="IPR000792">
    <property type="entry name" value="Tscrpt_reg_LuxR_C"/>
</dbReference>
<dbReference type="GO" id="GO:0006355">
    <property type="term" value="P:regulation of DNA-templated transcription"/>
    <property type="evidence" value="ECO:0007669"/>
    <property type="project" value="InterPro"/>
</dbReference>
<dbReference type="Proteomes" id="UP000215043">
    <property type="component" value="Chromosome"/>
</dbReference>
<gene>
    <name evidence="6" type="ORF">CDG81_17085</name>
</gene>
<accession>A0A223RZ86</accession>
<name>A0A223RZ86_9ACTN</name>
<dbReference type="KEGG" id="aey:CDG81_17085"/>
<keyword evidence="2" id="KW-0238">DNA-binding</keyword>
<keyword evidence="3" id="KW-0804">Transcription</keyword>
<dbReference type="RefSeq" id="WP_084134365.1">
    <property type="nucleotide sequence ID" value="NZ_CP022752.1"/>
</dbReference>
<feature type="region of interest" description="Disordered" evidence="4">
    <location>
        <begin position="1"/>
        <end position="21"/>
    </location>
</feature>
<evidence type="ECO:0000313" key="6">
    <source>
        <dbReference type="EMBL" id="ASU81212.1"/>
    </source>
</evidence>
<evidence type="ECO:0000256" key="3">
    <source>
        <dbReference type="ARBA" id="ARBA00023163"/>
    </source>
</evidence>
<dbReference type="GO" id="GO:0003677">
    <property type="term" value="F:DNA binding"/>
    <property type="evidence" value="ECO:0007669"/>
    <property type="project" value="UniProtKB-KW"/>
</dbReference>
<dbReference type="PANTHER" id="PTHR44688:SF16">
    <property type="entry name" value="DNA-BINDING TRANSCRIPTIONAL ACTIVATOR DEVR_DOSR"/>
    <property type="match status" value="1"/>
</dbReference>
<organism evidence="6 7">
    <name type="scientific">Actinopolyspora erythraea</name>
    <dbReference type="NCBI Taxonomy" id="414996"/>
    <lineage>
        <taxon>Bacteria</taxon>
        <taxon>Bacillati</taxon>
        <taxon>Actinomycetota</taxon>
        <taxon>Actinomycetes</taxon>
        <taxon>Actinopolysporales</taxon>
        <taxon>Actinopolysporaceae</taxon>
        <taxon>Actinopolyspora</taxon>
    </lineage>
</organism>
<evidence type="ECO:0000313" key="7">
    <source>
        <dbReference type="Proteomes" id="UP000215043"/>
    </source>
</evidence>
<evidence type="ECO:0000256" key="1">
    <source>
        <dbReference type="ARBA" id="ARBA00023015"/>
    </source>
</evidence>
<dbReference type="OrthoDB" id="3178272at2"/>
<dbReference type="PROSITE" id="PS00622">
    <property type="entry name" value="HTH_LUXR_1"/>
    <property type="match status" value="1"/>
</dbReference>
<protein>
    <submittedName>
        <fullName evidence="6">LuxR family transcriptional regulator</fullName>
    </submittedName>
</protein>
<evidence type="ECO:0000259" key="5">
    <source>
        <dbReference type="PROSITE" id="PS50043"/>
    </source>
</evidence>
<dbReference type="AlphaFoldDB" id="A0A223RZ86"/>
<dbReference type="CDD" id="cd06170">
    <property type="entry name" value="LuxR_C_like"/>
    <property type="match status" value="1"/>
</dbReference>
<dbReference type="SUPFAM" id="SSF46894">
    <property type="entry name" value="C-terminal effector domain of the bipartite response regulators"/>
    <property type="match status" value="1"/>
</dbReference>
<evidence type="ECO:0000256" key="2">
    <source>
        <dbReference type="ARBA" id="ARBA00023125"/>
    </source>
</evidence>
<keyword evidence="1" id="KW-0805">Transcription regulation</keyword>
<dbReference type="InterPro" id="IPR016032">
    <property type="entry name" value="Sig_transdc_resp-reg_C-effctor"/>
</dbReference>
<dbReference type="SMART" id="SM00421">
    <property type="entry name" value="HTH_LUXR"/>
    <property type="match status" value="1"/>
</dbReference>
<dbReference type="Pfam" id="PF00196">
    <property type="entry name" value="GerE"/>
    <property type="match status" value="1"/>
</dbReference>
<evidence type="ECO:0000256" key="4">
    <source>
        <dbReference type="SAM" id="MobiDB-lite"/>
    </source>
</evidence>
<dbReference type="Gene3D" id="1.10.10.10">
    <property type="entry name" value="Winged helix-like DNA-binding domain superfamily/Winged helix DNA-binding domain"/>
    <property type="match status" value="1"/>
</dbReference>